<evidence type="ECO:0000313" key="1">
    <source>
        <dbReference type="EMBL" id="OUS20140.1"/>
    </source>
</evidence>
<dbReference type="Proteomes" id="UP000196102">
    <property type="component" value="Unassembled WGS sequence"/>
</dbReference>
<organism evidence="1 2">
    <name type="scientific">Nonlabens dokdonensis</name>
    <dbReference type="NCBI Taxonomy" id="328515"/>
    <lineage>
        <taxon>Bacteria</taxon>
        <taxon>Pseudomonadati</taxon>
        <taxon>Bacteroidota</taxon>
        <taxon>Flavobacteriia</taxon>
        <taxon>Flavobacteriales</taxon>
        <taxon>Flavobacteriaceae</taxon>
        <taxon>Nonlabens</taxon>
    </lineage>
</organism>
<protein>
    <submittedName>
        <fullName evidence="1">Uncharacterized protein</fullName>
    </submittedName>
</protein>
<evidence type="ECO:0000313" key="2">
    <source>
        <dbReference type="Proteomes" id="UP000196102"/>
    </source>
</evidence>
<proteinExistence type="predicted"/>
<dbReference type="AlphaFoldDB" id="A0A1Z8BC91"/>
<dbReference type="RefSeq" id="WP_303685646.1">
    <property type="nucleotide sequence ID" value="NZ_CAJXYO010000003.1"/>
</dbReference>
<gene>
    <name evidence="1" type="ORF">A9Q93_01685</name>
</gene>
<name>A0A1Z8BC91_9FLAO</name>
<reference evidence="2" key="1">
    <citation type="journal article" date="2017" name="Proc. Natl. Acad. Sci. U.S.A.">
        <title>Simulation of Deepwater Horizon oil plume reveals substrate specialization within a complex community of hydrocarbon-degraders.</title>
        <authorList>
            <person name="Hu P."/>
            <person name="Dubinsky E.A."/>
            <person name="Probst A.J."/>
            <person name="Wang J."/>
            <person name="Sieber C.M.K."/>
            <person name="Tom L.M."/>
            <person name="Gardinali P."/>
            <person name="Banfield J.F."/>
            <person name="Atlas R.M."/>
            <person name="Andersen G.L."/>
        </authorList>
    </citation>
    <scope>NUCLEOTIDE SEQUENCE [LARGE SCALE GENOMIC DNA]</scope>
</reference>
<sequence length="144" mass="16801">MNYLSILLCCVLFISCTNKVQEKSDIETNKGKFLWTVEWTNGVQEDPMKMTKTVYVLLSASDAPRSICDGENLISTSVYKELWKNDNTVEKPVWSLRKDDSSILNYQDVFQEFCENDKAIFATVDLNKFDYPLLQRYPLFQEKE</sequence>
<comment type="caution">
    <text evidence="1">The sequence shown here is derived from an EMBL/GenBank/DDBJ whole genome shotgun (WGS) entry which is preliminary data.</text>
</comment>
<dbReference type="EMBL" id="MAAX01000028">
    <property type="protein sequence ID" value="OUS20140.1"/>
    <property type="molecule type" value="Genomic_DNA"/>
</dbReference>
<accession>A0A1Z8BC91</accession>